<evidence type="ECO:0000259" key="2">
    <source>
        <dbReference type="PROSITE" id="PS50853"/>
    </source>
</evidence>
<feature type="domain" description="Fibronectin type-III" evidence="2">
    <location>
        <begin position="1"/>
        <end position="64"/>
    </location>
</feature>
<evidence type="ECO:0000313" key="4">
    <source>
        <dbReference type="WBParaSite" id="PEQ_0000393401-mRNA-1"/>
    </source>
</evidence>
<organism evidence="3 4">
    <name type="scientific">Parascaris equorum</name>
    <name type="common">Equine roundworm</name>
    <dbReference type="NCBI Taxonomy" id="6256"/>
    <lineage>
        <taxon>Eukaryota</taxon>
        <taxon>Metazoa</taxon>
        <taxon>Ecdysozoa</taxon>
        <taxon>Nematoda</taxon>
        <taxon>Chromadorea</taxon>
        <taxon>Rhabditida</taxon>
        <taxon>Spirurina</taxon>
        <taxon>Ascaridomorpha</taxon>
        <taxon>Ascaridoidea</taxon>
        <taxon>Ascarididae</taxon>
        <taxon>Parascaris</taxon>
    </lineage>
</organism>
<protein>
    <submittedName>
        <fullName evidence="4">Fibronectin type-III domain-containing protein</fullName>
    </submittedName>
</protein>
<dbReference type="SUPFAM" id="SSF49265">
    <property type="entry name" value="Fibronectin type III"/>
    <property type="match status" value="5"/>
</dbReference>
<dbReference type="PROSITE" id="PS50853">
    <property type="entry name" value="FN3"/>
    <property type="match status" value="3"/>
</dbReference>
<dbReference type="InterPro" id="IPR003961">
    <property type="entry name" value="FN3_dom"/>
</dbReference>
<dbReference type="InterPro" id="IPR036116">
    <property type="entry name" value="FN3_sf"/>
</dbReference>
<proteinExistence type="predicted"/>
<reference evidence="4" key="1">
    <citation type="submission" date="2022-11" db="UniProtKB">
        <authorList>
            <consortium name="WormBaseParasite"/>
        </authorList>
    </citation>
    <scope>IDENTIFICATION</scope>
</reference>
<keyword evidence="1" id="KW-0677">Repeat</keyword>
<dbReference type="AlphaFoldDB" id="A0A914RPS7"/>
<dbReference type="PANTHER" id="PTHR46708">
    <property type="entry name" value="TENASCIN"/>
    <property type="match status" value="1"/>
</dbReference>
<dbReference type="PRINTS" id="PR00014">
    <property type="entry name" value="FNTYPEIII"/>
</dbReference>
<feature type="domain" description="Fibronectin type-III" evidence="2">
    <location>
        <begin position="228"/>
        <end position="325"/>
    </location>
</feature>
<sequence length="600" mass="67069">CDNIQVELQATEPANQQPVIVDGRQTTHVFNSDANQPWTVRIRSKNTAGYSSWSASVSTRTPPVGELIVGPNVNYRQGIPIISWSSKERVDDLIPYTGWQRPYSIDLSELAAGELYQVRVHAIDPNRAIAYTSPTVSVQTQSRCSPPRRPPSDVTVSSIGPTQIRLSWRTLHETEWNCDRVWYVVKYSTPRNQGFRNLTNGENEVIFDSEPFTQWTFEVQAANPTPGPVSDFRIYPMSPDSLQLSWRQPQNPNGQITGYEITYQLLSKGMCDQTPERAITVSSERPSFTLQGLSPHSHYRVSVAAKTNIAGPSVKNPLIQSTNKPISHDIIVRIVPAVIVSRLLRQEFLSSMRAYTRKGPGPWSKPVHFQTAAAPQVSSSILFRNIEPPPMVKVINTGADTAHLVWQQPRGYERVFPANNPCTQDVIRFERLPIAPSGSRLHCGRIDGLQPEREYNFRVAAGGPNGHWSPWSESQRGHITEGPVHVSSISRLGGSANSLHIAWVVNSVDVSRVGGFRIHVTPLGRGGARPQTFSVDRATTQYQQPTLVKLEWDAPRGEFSGFIVEYRLADGTWQQYSKRVPAYPGRRLYAAQIDQVIPEE</sequence>
<dbReference type="WBParaSite" id="PEQ_0000393401-mRNA-1">
    <property type="protein sequence ID" value="PEQ_0000393401-mRNA-1"/>
    <property type="gene ID" value="PEQ_0000393401"/>
</dbReference>
<feature type="domain" description="Fibronectin type-III" evidence="2">
    <location>
        <begin position="388"/>
        <end position="483"/>
    </location>
</feature>
<dbReference type="Proteomes" id="UP000887564">
    <property type="component" value="Unplaced"/>
</dbReference>
<dbReference type="CDD" id="cd00063">
    <property type="entry name" value="FN3"/>
    <property type="match status" value="3"/>
</dbReference>
<name>A0A914RPS7_PAREQ</name>
<accession>A0A914RPS7</accession>
<keyword evidence="3" id="KW-1185">Reference proteome</keyword>
<dbReference type="InterPro" id="IPR050991">
    <property type="entry name" value="ECM_Regulatory_Proteins"/>
</dbReference>
<evidence type="ECO:0000313" key="3">
    <source>
        <dbReference type="Proteomes" id="UP000887564"/>
    </source>
</evidence>
<dbReference type="SMART" id="SM00060">
    <property type="entry name" value="FN3"/>
    <property type="match status" value="4"/>
</dbReference>
<dbReference type="InterPro" id="IPR013783">
    <property type="entry name" value="Ig-like_fold"/>
</dbReference>
<dbReference type="Pfam" id="PF00041">
    <property type="entry name" value="fn3"/>
    <property type="match status" value="1"/>
</dbReference>
<dbReference type="Gene3D" id="2.60.40.10">
    <property type="entry name" value="Immunoglobulins"/>
    <property type="match status" value="3"/>
</dbReference>
<evidence type="ECO:0000256" key="1">
    <source>
        <dbReference type="ARBA" id="ARBA00022737"/>
    </source>
</evidence>